<dbReference type="EMBL" id="JADBHS010000004">
    <property type="protein sequence ID" value="MBE2986091.1"/>
    <property type="molecule type" value="Genomic_DNA"/>
</dbReference>
<feature type="binding site" evidence="6">
    <location>
        <position position="391"/>
    </location>
    <ligand>
        <name>substrate</name>
    </ligand>
</feature>
<dbReference type="EMBL" id="LIWG01000002">
    <property type="protein sequence ID" value="MBE3607664.1"/>
    <property type="molecule type" value="Genomic_DNA"/>
</dbReference>
<comment type="pathway">
    <text evidence="6">Amino-acid biosynthesis; L-arginine biosynthesis; N(2)-acetyl-L-ornithine from L-glutamate: step 1/4.</text>
</comment>
<evidence type="ECO:0000256" key="6">
    <source>
        <dbReference type="HAMAP-Rule" id="MF_01106"/>
    </source>
</evidence>
<dbReference type="InterPro" id="IPR002813">
    <property type="entry name" value="Arg_biosynth_ArgJ"/>
</dbReference>
<dbReference type="InterPro" id="IPR016117">
    <property type="entry name" value="ArgJ-like_dom_sf"/>
</dbReference>
<keyword evidence="6" id="KW-0055">Arginine biosynthesis</keyword>
<dbReference type="Pfam" id="PF01960">
    <property type="entry name" value="ArgJ"/>
    <property type="match status" value="1"/>
</dbReference>
<evidence type="ECO:0000313" key="10">
    <source>
        <dbReference type="Proteomes" id="UP001318760"/>
    </source>
</evidence>
<evidence type="ECO:0000256" key="1">
    <source>
        <dbReference type="ARBA" id="ARBA00006774"/>
    </source>
</evidence>
<evidence type="ECO:0000256" key="3">
    <source>
        <dbReference type="ARBA" id="ARBA00022679"/>
    </source>
</evidence>
<evidence type="ECO:0000313" key="7">
    <source>
        <dbReference type="EMBL" id="MBE2986091.1"/>
    </source>
</evidence>
<evidence type="ECO:0000256" key="2">
    <source>
        <dbReference type="ARBA" id="ARBA00011475"/>
    </source>
</evidence>
<reference evidence="8 9" key="1">
    <citation type="submission" date="2015-08" db="EMBL/GenBank/DDBJ databases">
        <title>Comparative genomics of the Campylobacter concisus group.</title>
        <authorList>
            <person name="Yee E."/>
            <person name="Chapman M.H."/>
            <person name="Huynh S."/>
            <person name="Bono J.L."/>
            <person name="On S.L."/>
            <person name="St Leger J."/>
            <person name="Foster G."/>
            <person name="Parker C.T."/>
            <person name="Miller W.G."/>
        </authorList>
    </citation>
    <scope>NUCLEOTIDE SEQUENCE [LARGE SCALE GENOMIC DNA]</scope>
    <source>
        <strain evidence="8 9">RM9337</strain>
    </source>
</reference>
<feature type="site" description="Involved in the stabilization of negative charge on the oxyanion by the formation of the oxyanion hole" evidence="6">
    <location>
        <position position="116"/>
    </location>
</feature>
<comment type="caution">
    <text evidence="8">The sequence shown here is derived from an EMBL/GenBank/DDBJ whole genome shotgun (WGS) entry which is preliminary data.</text>
</comment>
<protein>
    <recommendedName>
        <fullName evidence="6">Arginine biosynthesis bifunctional protein ArgJ</fullName>
    </recommendedName>
    <domain>
        <recommendedName>
            <fullName evidence="6">Glutamate N-acetyltransferase</fullName>
            <ecNumber evidence="6">2.3.1.35</ecNumber>
        </recommendedName>
        <alternativeName>
            <fullName evidence="6">Ornithine acetyltransferase</fullName>
            <shortName evidence="6">OATase</shortName>
        </alternativeName>
        <alternativeName>
            <fullName evidence="6">Ornithine transacetylase</fullName>
        </alternativeName>
    </domain>
    <domain>
        <recommendedName>
            <fullName evidence="6">Amino-acid acetyltransferase</fullName>
            <ecNumber evidence="6">2.3.1.1</ecNumber>
        </recommendedName>
        <alternativeName>
            <fullName evidence="6">N-acetylglutamate synthase</fullName>
            <shortName evidence="6">AGSase</shortName>
        </alternativeName>
    </domain>
    <component>
        <recommendedName>
            <fullName evidence="6">Arginine biosynthesis bifunctional protein ArgJ alpha chain</fullName>
        </recommendedName>
    </component>
    <component>
        <recommendedName>
            <fullName evidence="6">Arginine biosynthesis bifunctional protein ArgJ beta chain</fullName>
        </recommendedName>
    </component>
</protein>
<dbReference type="NCBIfam" id="TIGR00120">
    <property type="entry name" value="ArgJ"/>
    <property type="match status" value="1"/>
</dbReference>
<dbReference type="PANTHER" id="PTHR23100">
    <property type="entry name" value="ARGININE BIOSYNTHESIS BIFUNCTIONAL PROTEIN ARGJ"/>
    <property type="match status" value="1"/>
</dbReference>
<feature type="site" description="Involved in the stabilization of negative charge on the oxyanion by the formation of the oxyanion hole" evidence="6">
    <location>
        <position position="115"/>
    </location>
</feature>
<dbReference type="Gene3D" id="3.10.20.340">
    <property type="entry name" value="ArgJ beta chain, C-terminal domain"/>
    <property type="match status" value="1"/>
</dbReference>
<accession>A0AAW3ZVM8</accession>
<keyword evidence="6" id="KW-0511">Multifunctional enzyme</keyword>
<feature type="chain" id="PRO_5044510928" description="Arginine biosynthesis bifunctional protein ArgJ beta chain" evidence="6">
    <location>
        <begin position="188"/>
        <end position="396"/>
    </location>
</feature>
<reference evidence="7 10" key="2">
    <citation type="submission" date="2020-10" db="EMBL/GenBank/DDBJ databases">
        <title>Campylobacter californiensis sp. nov. isolated from cattle and feral swine in California.</title>
        <authorList>
            <person name="Miller W.G."/>
        </authorList>
    </citation>
    <scope>NUCLEOTIDE SEQUENCE [LARGE SCALE GENOMIC DNA]</scope>
    <source>
        <strain evidence="7 10">RM12919</strain>
    </source>
</reference>
<dbReference type="GO" id="GO:0004358">
    <property type="term" value="F:L-glutamate N-acetyltransferase activity, acting on acetyl-L-ornithine as donor"/>
    <property type="evidence" value="ECO:0007669"/>
    <property type="project" value="UniProtKB-UniRule"/>
</dbReference>
<dbReference type="GO" id="GO:0006526">
    <property type="term" value="P:L-arginine biosynthetic process"/>
    <property type="evidence" value="ECO:0007669"/>
    <property type="project" value="UniProtKB-UniRule"/>
</dbReference>
<dbReference type="GO" id="GO:0006592">
    <property type="term" value="P:ornithine biosynthetic process"/>
    <property type="evidence" value="ECO:0007669"/>
    <property type="project" value="TreeGrafter"/>
</dbReference>
<keyword evidence="3 6" id="KW-0808">Transferase</keyword>
<dbReference type="Proteomes" id="UP001318760">
    <property type="component" value="Unassembled WGS sequence"/>
</dbReference>
<dbReference type="HAMAP" id="MF_01106">
    <property type="entry name" value="ArgJ"/>
    <property type="match status" value="1"/>
</dbReference>
<comment type="subcellular location">
    <subcellularLocation>
        <location evidence="6">Cytoplasm</location>
    </subcellularLocation>
</comment>
<comment type="subunit">
    <text evidence="2 6">Heterotetramer of two alpha and two beta chains.</text>
</comment>
<comment type="function">
    <text evidence="6">Catalyzes two activities which are involved in the cyclic version of arginine biosynthesis: the synthesis of N-acetylglutamate from glutamate and acetyl-CoA as the acetyl donor, and of ornithine by transacetylation between N(2)-acetylornithine and glutamate.</text>
</comment>
<keyword evidence="5 6" id="KW-0012">Acyltransferase</keyword>
<keyword evidence="4 6" id="KW-0068">Autocatalytic cleavage</keyword>
<dbReference type="EC" id="2.3.1.1" evidence="6"/>
<proteinExistence type="inferred from homology"/>
<gene>
    <name evidence="6 8" type="primary">argJ</name>
    <name evidence="7" type="ORF">CCAL12919_02935</name>
    <name evidence="8" type="ORF">CCAL9337_02820</name>
</gene>
<keyword evidence="6" id="KW-0963">Cytoplasm</keyword>
<keyword evidence="6" id="KW-0028">Amino-acid biosynthesis</keyword>
<evidence type="ECO:0000256" key="5">
    <source>
        <dbReference type="ARBA" id="ARBA00023315"/>
    </source>
</evidence>
<comment type="catalytic activity">
    <reaction evidence="6">
        <text>L-glutamate + acetyl-CoA = N-acetyl-L-glutamate + CoA + H(+)</text>
        <dbReference type="Rhea" id="RHEA:24292"/>
        <dbReference type="ChEBI" id="CHEBI:15378"/>
        <dbReference type="ChEBI" id="CHEBI:29985"/>
        <dbReference type="ChEBI" id="CHEBI:44337"/>
        <dbReference type="ChEBI" id="CHEBI:57287"/>
        <dbReference type="ChEBI" id="CHEBI:57288"/>
        <dbReference type="EC" id="2.3.1.1"/>
    </reaction>
</comment>
<dbReference type="PANTHER" id="PTHR23100:SF0">
    <property type="entry name" value="ARGININE BIOSYNTHESIS BIFUNCTIONAL PROTEIN ARGJ, MITOCHONDRIAL"/>
    <property type="match status" value="1"/>
</dbReference>
<dbReference type="CDD" id="cd02152">
    <property type="entry name" value="OAT"/>
    <property type="match status" value="1"/>
</dbReference>
<dbReference type="SUPFAM" id="SSF56266">
    <property type="entry name" value="DmpA/ArgJ-like"/>
    <property type="match status" value="1"/>
</dbReference>
<dbReference type="GO" id="GO:0004042">
    <property type="term" value="F:L-glutamate N-acetyltransferase activity"/>
    <property type="evidence" value="ECO:0007669"/>
    <property type="project" value="UniProtKB-UniRule"/>
</dbReference>
<dbReference type="AlphaFoldDB" id="A0AAW3ZVM8"/>
<keyword evidence="9" id="KW-1185">Reference proteome</keyword>
<feature type="binding site" evidence="6">
    <location>
        <position position="150"/>
    </location>
    <ligand>
        <name>substrate</name>
    </ligand>
</feature>
<evidence type="ECO:0000256" key="4">
    <source>
        <dbReference type="ARBA" id="ARBA00022813"/>
    </source>
</evidence>
<feature type="binding site" evidence="6">
    <location>
        <position position="188"/>
    </location>
    <ligand>
        <name>substrate</name>
    </ligand>
</feature>
<evidence type="ECO:0000313" key="9">
    <source>
        <dbReference type="Proteomes" id="UP000650616"/>
    </source>
</evidence>
<dbReference type="GO" id="GO:0005737">
    <property type="term" value="C:cytoplasm"/>
    <property type="evidence" value="ECO:0007669"/>
    <property type="project" value="UniProtKB-SubCell"/>
</dbReference>
<evidence type="ECO:0000313" key="8">
    <source>
        <dbReference type="EMBL" id="MBE3607664.1"/>
    </source>
</evidence>
<feature type="site" description="Cleavage; by autolysis" evidence="6">
    <location>
        <begin position="187"/>
        <end position="188"/>
    </location>
</feature>
<feature type="binding site" evidence="6">
    <location>
        <position position="267"/>
    </location>
    <ligand>
        <name>substrate</name>
    </ligand>
</feature>
<dbReference type="NCBIfam" id="NF003802">
    <property type="entry name" value="PRK05388.1"/>
    <property type="match status" value="1"/>
</dbReference>
<feature type="active site" description="Nucleophile" evidence="6">
    <location>
        <position position="188"/>
    </location>
</feature>
<sequence length="396" mass="43552">MFKITALQNGLENVDGFYFGGVKSGFKKDANDLGFIRSDEVVDVSANFTSNKFRAAPIRHFLKYPKNFKTNFILLNSKNANAMTGEAGVNDIDTLFTRLKETLNLNLVNPIMSSTGVIGYRLNIDKISASFDKFELNSRDSNATVSAIMTTDSFKKELAYEVELKDGSKFKIAAICKGAGMINPAFATMLCFILTDANIPKEDMDELLDGAVKQSFNCVSVDGDTSTNDTVMLLSSRKSNSYNKNAFKEVLNLLTKELSLMLVKDGEGSTKVVEFEVKGAKNLEEAQRAAKALSNSLLVKTAIFGEDPNWGRIASTIGASNVECDEDKLVIFYDDVLLYDKNHKELDKAREADAHAIMQKPNYKISCDLGVGEANFSAYGCDLGHAYVSINADYRS</sequence>
<feature type="binding site" evidence="6">
    <location>
        <position position="396"/>
    </location>
    <ligand>
        <name>substrate</name>
    </ligand>
</feature>
<dbReference type="EC" id="2.3.1.35" evidence="6"/>
<feature type="chain" id="PRO_5044510929" description="Arginine biosynthesis bifunctional protein ArgJ alpha chain" evidence="6">
    <location>
        <begin position="1"/>
        <end position="187"/>
    </location>
</feature>
<comment type="similarity">
    <text evidence="1 6">Belongs to the ArgJ family.</text>
</comment>
<name>A0AAW3ZVM8_9BACT</name>
<dbReference type="Gene3D" id="3.60.70.12">
    <property type="entry name" value="L-amino peptidase D-ALA esterase/amidase"/>
    <property type="match status" value="1"/>
</dbReference>
<dbReference type="Proteomes" id="UP000650616">
    <property type="component" value="Unassembled WGS sequence"/>
</dbReference>
<comment type="pathway">
    <text evidence="6">Amino-acid biosynthesis; L-arginine biosynthesis; L-ornithine and N-acetyl-L-glutamate from L-glutamate and N(2)-acetyl-L-ornithine (cyclic): step 1/1.</text>
</comment>
<organism evidence="8 9">
    <name type="scientific">Campylobacter californiensis</name>
    <dbReference type="NCBI Taxonomy" id="1032243"/>
    <lineage>
        <taxon>Bacteria</taxon>
        <taxon>Pseudomonadati</taxon>
        <taxon>Campylobacterota</taxon>
        <taxon>Epsilonproteobacteria</taxon>
        <taxon>Campylobacterales</taxon>
        <taxon>Campylobacteraceae</taxon>
        <taxon>Campylobacter</taxon>
    </lineage>
</organism>
<dbReference type="InterPro" id="IPR042195">
    <property type="entry name" value="ArgJ_beta_C"/>
</dbReference>
<dbReference type="RefSeq" id="WP_170015646.1">
    <property type="nucleotide sequence ID" value="NZ_JADBHR010000001.1"/>
</dbReference>
<comment type="catalytic activity">
    <reaction evidence="6">
        <text>N(2)-acetyl-L-ornithine + L-glutamate = N-acetyl-L-glutamate + L-ornithine</text>
        <dbReference type="Rhea" id="RHEA:15349"/>
        <dbReference type="ChEBI" id="CHEBI:29985"/>
        <dbReference type="ChEBI" id="CHEBI:44337"/>
        <dbReference type="ChEBI" id="CHEBI:46911"/>
        <dbReference type="ChEBI" id="CHEBI:57805"/>
        <dbReference type="EC" id="2.3.1.35"/>
    </reaction>
</comment>
<feature type="binding site" evidence="6">
    <location>
        <position position="177"/>
    </location>
    <ligand>
        <name>substrate</name>
    </ligand>
</feature>